<keyword evidence="7" id="KW-1003">Cell membrane</keyword>
<dbReference type="PANTHER" id="PTHR43298:SF2">
    <property type="entry name" value="FMN_FAD EXPORTER YEEO-RELATED"/>
    <property type="match status" value="1"/>
</dbReference>
<feature type="transmembrane region" description="Helical" evidence="13">
    <location>
        <begin position="312"/>
        <end position="331"/>
    </location>
</feature>
<accession>A0ABR5K285</accession>
<evidence type="ECO:0000256" key="2">
    <source>
        <dbReference type="ARBA" id="ARBA00004651"/>
    </source>
</evidence>
<feature type="transmembrane region" description="Helical" evidence="13">
    <location>
        <begin position="91"/>
        <end position="113"/>
    </location>
</feature>
<evidence type="ECO:0000256" key="12">
    <source>
        <dbReference type="ARBA" id="ARBA00031636"/>
    </source>
</evidence>
<evidence type="ECO:0000313" key="14">
    <source>
        <dbReference type="EMBL" id="KOS68873.1"/>
    </source>
</evidence>
<feature type="transmembrane region" description="Helical" evidence="13">
    <location>
        <begin position="410"/>
        <end position="432"/>
    </location>
</feature>
<dbReference type="InterPro" id="IPR050222">
    <property type="entry name" value="MATE_MdtK"/>
</dbReference>
<feature type="transmembrane region" description="Helical" evidence="13">
    <location>
        <begin position="133"/>
        <end position="153"/>
    </location>
</feature>
<evidence type="ECO:0000256" key="9">
    <source>
        <dbReference type="ARBA" id="ARBA00022989"/>
    </source>
</evidence>
<keyword evidence="11 13" id="KW-0472">Membrane</keyword>
<evidence type="ECO:0000256" key="4">
    <source>
        <dbReference type="ARBA" id="ARBA00020268"/>
    </source>
</evidence>
<keyword evidence="5" id="KW-0813">Transport</keyword>
<dbReference type="PIRSF" id="PIRSF006603">
    <property type="entry name" value="DinF"/>
    <property type="match status" value="1"/>
</dbReference>
<feature type="transmembrane region" description="Helical" evidence="13">
    <location>
        <begin position="12"/>
        <end position="35"/>
    </location>
</feature>
<evidence type="ECO:0000256" key="3">
    <source>
        <dbReference type="ARBA" id="ARBA00010199"/>
    </source>
</evidence>
<comment type="subcellular location">
    <subcellularLocation>
        <location evidence="2">Cell membrane</location>
        <topology evidence="2">Multi-pass membrane protein</topology>
    </subcellularLocation>
</comment>
<proteinExistence type="inferred from homology"/>
<evidence type="ECO:0000256" key="5">
    <source>
        <dbReference type="ARBA" id="ARBA00022448"/>
    </source>
</evidence>
<evidence type="ECO:0000256" key="10">
    <source>
        <dbReference type="ARBA" id="ARBA00023065"/>
    </source>
</evidence>
<feature type="transmembrane region" description="Helical" evidence="13">
    <location>
        <begin position="278"/>
        <end position="300"/>
    </location>
</feature>
<dbReference type="Pfam" id="PF01554">
    <property type="entry name" value="MatE"/>
    <property type="match status" value="2"/>
</dbReference>
<gene>
    <name evidence="14" type="ORF">AEA09_10190</name>
</gene>
<feature type="transmembrane region" description="Helical" evidence="13">
    <location>
        <begin position="47"/>
        <end position="70"/>
    </location>
</feature>
<keyword evidence="9 13" id="KW-1133">Transmembrane helix</keyword>
<keyword evidence="15" id="KW-1185">Reference proteome</keyword>
<evidence type="ECO:0000256" key="8">
    <source>
        <dbReference type="ARBA" id="ARBA00022692"/>
    </source>
</evidence>
<dbReference type="Proteomes" id="UP000050668">
    <property type="component" value="Unassembled WGS sequence"/>
</dbReference>
<feature type="transmembrane region" description="Helical" evidence="13">
    <location>
        <begin position="351"/>
        <end position="373"/>
    </location>
</feature>
<feature type="transmembrane region" description="Helical" evidence="13">
    <location>
        <begin position="233"/>
        <end position="258"/>
    </location>
</feature>
<keyword evidence="10" id="KW-0406">Ion transport</keyword>
<dbReference type="InterPro" id="IPR048279">
    <property type="entry name" value="MdtK-like"/>
</dbReference>
<evidence type="ECO:0000256" key="13">
    <source>
        <dbReference type="SAM" id="Phobius"/>
    </source>
</evidence>
<sequence length="440" mass="48569">MKKIDLTTGKELSVIPLLSIPLIGSSLLQFLYNFIDMLFVGGLGPDAIASVGSASFFINLGYSIQAMIVVGGSIKIAHSIGSKNDLESTSYIGISLFLNLLIGILTILGFLFFGNQLLGFLDLQNHAVQFNAYQYLAISGFALFFSYFNTFFIRMFSSFGNNKQSFYISAFGLLLNIILDPIFIYTLEWGVIGAAIATLIAQLLMFILFIYLARKILFQKDIIKINYHKALEIIKLGIPMSTQRVLFTVINIILAKFIASYGTDAVAAQKIGLQIESVTFIVMGSLNGAVSSFIGQNFGAKKYLRILNGYRISLLLGVSYALLTSVVFIFFSEELAQLFTNDTETIAITSSYLIIIGLSQIFMAMEMICNGVYTGIGLPKIPSTISIVFTLMRIPLALFLIPIFGLNGIWLSIAISSFVKGILSIVILNVLFRRKYKNEM</sequence>
<evidence type="ECO:0000256" key="6">
    <source>
        <dbReference type="ARBA" id="ARBA00022449"/>
    </source>
</evidence>
<dbReference type="NCBIfam" id="TIGR00797">
    <property type="entry name" value="matE"/>
    <property type="match status" value="1"/>
</dbReference>
<keyword evidence="6" id="KW-0050">Antiport</keyword>
<evidence type="ECO:0000256" key="11">
    <source>
        <dbReference type="ARBA" id="ARBA00023136"/>
    </source>
</evidence>
<dbReference type="CDD" id="cd13140">
    <property type="entry name" value="MATE_like_1"/>
    <property type="match status" value="1"/>
</dbReference>
<protein>
    <recommendedName>
        <fullName evidence="4">Probable multidrug resistance protein NorM</fullName>
    </recommendedName>
    <alternativeName>
        <fullName evidence="12">Multidrug-efflux transporter</fullName>
    </alternativeName>
</protein>
<name>A0ABR5K285_9BACI</name>
<evidence type="ECO:0000256" key="7">
    <source>
        <dbReference type="ARBA" id="ARBA00022475"/>
    </source>
</evidence>
<evidence type="ECO:0000256" key="1">
    <source>
        <dbReference type="ARBA" id="ARBA00003408"/>
    </source>
</evidence>
<organism evidence="14 15">
    <name type="scientific">Lysinibacillus contaminans</name>
    <dbReference type="NCBI Taxonomy" id="1293441"/>
    <lineage>
        <taxon>Bacteria</taxon>
        <taxon>Bacillati</taxon>
        <taxon>Bacillota</taxon>
        <taxon>Bacilli</taxon>
        <taxon>Bacillales</taxon>
        <taxon>Bacillaceae</taxon>
        <taxon>Lysinibacillus</taxon>
    </lineage>
</organism>
<comment type="function">
    <text evidence="1">Multidrug efflux pump.</text>
</comment>
<feature type="transmembrane region" description="Helical" evidence="13">
    <location>
        <begin position="385"/>
        <end position="404"/>
    </location>
</feature>
<comment type="similarity">
    <text evidence="3">Belongs to the multi antimicrobial extrusion (MATE) (TC 2.A.66.1) family.</text>
</comment>
<keyword evidence="8 13" id="KW-0812">Transmembrane</keyword>
<dbReference type="InterPro" id="IPR002528">
    <property type="entry name" value="MATE_fam"/>
</dbReference>
<feature type="transmembrane region" description="Helical" evidence="13">
    <location>
        <begin position="165"/>
        <end position="185"/>
    </location>
</feature>
<dbReference type="EMBL" id="LGRV01000003">
    <property type="protein sequence ID" value="KOS68873.1"/>
    <property type="molecule type" value="Genomic_DNA"/>
</dbReference>
<comment type="caution">
    <text evidence="14">The sequence shown here is derived from an EMBL/GenBank/DDBJ whole genome shotgun (WGS) entry which is preliminary data.</text>
</comment>
<dbReference type="PANTHER" id="PTHR43298">
    <property type="entry name" value="MULTIDRUG RESISTANCE PROTEIN NORM-RELATED"/>
    <property type="match status" value="1"/>
</dbReference>
<evidence type="ECO:0000313" key="15">
    <source>
        <dbReference type="Proteomes" id="UP000050668"/>
    </source>
</evidence>
<feature type="transmembrane region" description="Helical" evidence="13">
    <location>
        <begin position="191"/>
        <end position="212"/>
    </location>
</feature>
<reference evidence="15" key="1">
    <citation type="submission" date="2015-07" db="EMBL/GenBank/DDBJ databases">
        <title>Fjat-14205 dsm 2895.</title>
        <authorList>
            <person name="Liu B."/>
            <person name="Wang J."/>
            <person name="Zhu Y."/>
            <person name="Liu G."/>
            <person name="Chen Q."/>
            <person name="Chen Z."/>
            <person name="Lan J."/>
            <person name="Che J."/>
            <person name="Ge C."/>
            <person name="Shi H."/>
            <person name="Pan Z."/>
            <person name="Liu X."/>
        </authorList>
    </citation>
    <scope>NUCLEOTIDE SEQUENCE [LARGE SCALE GENOMIC DNA]</scope>
    <source>
        <strain evidence="15">DSM 25560</strain>
    </source>
</reference>